<evidence type="ECO:0000256" key="1">
    <source>
        <dbReference type="ARBA" id="ARBA00004123"/>
    </source>
</evidence>
<keyword evidence="4" id="KW-0508">mRNA splicing</keyword>
<feature type="domain" description="Tudor" evidence="7">
    <location>
        <begin position="66"/>
        <end position="125"/>
    </location>
</feature>
<dbReference type="InterPro" id="IPR047313">
    <property type="entry name" value="SMN_C"/>
</dbReference>
<dbReference type="Pfam" id="PF20635">
    <property type="entry name" value="SMN_YG-box"/>
    <property type="match status" value="1"/>
</dbReference>
<accession>A0A9Q0MSN9</accession>
<dbReference type="PANTHER" id="PTHR39267">
    <property type="entry name" value="SURVIVAL MOTOR NEURON-LIKE PROTEIN 1"/>
    <property type="match status" value="1"/>
</dbReference>
<dbReference type="AlphaFoldDB" id="A0A9Q0MSN9"/>
<dbReference type="CDD" id="cd22851">
    <property type="entry name" value="SMN_N"/>
    <property type="match status" value="1"/>
</dbReference>
<keyword evidence="3" id="KW-0507">mRNA processing</keyword>
<gene>
    <name evidence="8" type="primary">Smn</name>
    <name evidence="8" type="ORF">Bhyg_14963</name>
</gene>
<evidence type="ECO:0000259" key="7">
    <source>
        <dbReference type="PROSITE" id="PS50304"/>
    </source>
</evidence>
<dbReference type="Gene3D" id="3.40.190.10">
    <property type="entry name" value="Periplasmic binding protein-like II"/>
    <property type="match status" value="1"/>
</dbReference>
<comment type="subcellular location">
    <subcellularLocation>
        <location evidence="1">Nucleus</location>
    </subcellularLocation>
</comment>
<dbReference type="GO" id="GO:0008380">
    <property type="term" value="P:RNA splicing"/>
    <property type="evidence" value="ECO:0007669"/>
    <property type="project" value="UniProtKB-KW"/>
</dbReference>
<evidence type="ECO:0000256" key="5">
    <source>
        <dbReference type="ARBA" id="ARBA00023242"/>
    </source>
</evidence>
<dbReference type="SMART" id="SM00333">
    <property type="entry name" value="TUDOR"/>
    <property type="match status" value="1"/>
</dbReference>
<evidence type="ECO:0000256" key="2">
    <source>
        <dbReference type="ARBA" id="ARBA00005371"/>
    </source>
</evidence>
<evidence type="ECO:0000256" key="4">
    <source>
        <dbReference type="ARBA" id="ARBA00023187"/>
    </source>
</evidence>
<keyword evidence="9" id="KW-1185">Reference proteome</keyword>
<dbReference type="SUPFAM" id="SSF63748">
    <property type="entry name" value="Tudor/PWWP/MBT"/>
    <property type="match status" value="1"/>
</dbReference>
<dbReference type="GO" id="GO:0006397">
    <property type="term" value="P:mRNA processing"/>
    <property type="evidence" value="ECO:0007669"/>
    <property type="project" value="UniProtKB-KW"/>
</dbReference>
<sequence length="206" mass="23116">MNGTDTHGNVDLSNPDIWDDTLLIKAYDESLKLAKENLAKRKVKSTNKQQSDDSADDDASDSKQCQYKIGDFVRATYEDGLDYEAKVMTIDSDNEKCVVRFVGYENEETVKLAGLMSSWGKKARKKQMRAAARDQDGKTDGKRSVPTNVSNSAIPIPFLPPIPPMLNDASEDSENMSAMLMAWYMSGYYTGYYQGRKDSQNKMSMK</sequence>
<dbReference type="PROSITE" id="PS50304">
    <property type="entry name" value="TUDOR"/>
    <property type="match status" value="1"/>
</dbReference>
<protein>
    <submittedName>
        <fullName evidence="8">Survival motor neuron protein</fullName>
    </submittedName>
</protein>
<dbReference type="Pfam" id="PF20636">
    <property type="entry name" value="SMN_G2-BD"/>
    <property type="match status" value="1"/>
</dbReference>
<feature type="region of interest" description="Disordered" evidence="6">
    <location>
        <begin position="129"/>
        <end position="152"/>
    </location>
</feature>
<evidence type="ECO:0000313" key="8">
    <source>
        <dbReference type="EMBL" id="KAJ6636374.1"/>
    </source>
</evidence>
<evidence type="ECO:0000256" key="3">
    <source>
        <dbReference type="ARBA" id="ARBA00022664"/>
    </source>
</evidence>
<dbReference type="InterPro" id="IPR002999">
    <property type="entry name" value="Tudor"/>
</dbReference>
<dbReference type="Proteomes" id="UP001151699">
    <property type="component" value="Chromosome C"/>
</dbReference>
<dbReference type="EMBL" id="WJQU01000004">
    <property type="protein sequence ID" value="KAJ6636374.1"/>
    <property type="molecule type" value="Genomic_DNA"/>
</dbReference>
<organism evidence="8 9">
    <name type="scientific">Pseudolycoriella hygida</name>
    <dbReference type="NCBI Taxonomy" id="35572"/>
    <lineage>
        <taxon>Eukaryota</taxon>
        <taxon>Metazoa</taxon>
        <taxon>Ecdysozoa</taxon>
        <taxon>Arthropoda</taxon>
        <taxon>Hexapoda</taxon>
        <taxon>Insecta</taxon>
        <taxon>Pterygota</taxon>
        <taxon>Neoptera</taxon>
        <taxon>Endopterygota</taxon>
        <taxon>Diptera</taxon>
        <taxon>Nematocera</taxon>
        <taxon>Sciaroidea</taxon>
        <taxon>Sciaridae</taxon>
        <taxon>Pseudolycoriella</taxon>
    </lineage>
</organism>
<comment type="caution">
    <text evidence="8">The sequence shown here is derived from an EMBL/GenBank/DDBJ whole genome shotgun (WGS) entry which is preliminary data.</text>
</comment>
<dbReference type="InterPro" id="IPR049481">
    <property type="entry name" value="SMN_G2-BD"/>
</dbReference>
<dbReference type="InterPro" id="IPR040424">
    <property type="entry name" value="Smn1"/>
</dbReference>
<dbReference type="CDD" id="cd22852">
    <property type="entry name" value="SMN_C"/>
    <property type="match status" value="1"/>
</dbReference>
<evidence type="ECO:0000256" key="6">
    <source>
        <dbReference type="SAM" id="MobiDB-lite"/>
    </source>
</evidence>
<reference evidence="8" key="1">
    <citation type="submission" date="2022-07" db="EMBL/GenBank/DDBJ databases">
        <authorList>
            <person name="Trinca V."/>
            <person name="Uliana J.V.C."/>
            <person name="Torres T.T."/>
            <person name="Ward R.J."/>
            <person name="Monesi N."/>
        </authorList>
    </citation>
    <scope>NUCLEOTIDE SEQUENCE</scope>
    <source>
        <strain evidence="8">HSMRA1968</strain>
        <tissue evidence="8">Whole embryos</tissue>
    </source>
</reference>
<proteinExistence type="inferred from homology"/>
<dbReference type="PANTHER" id="PTHR39267:SF1">
    <property type="entry name" value="SURVIVAL MOTOR NEURON PROTEIN"/>
    <property type="match status" value="1"/>
</dbReference>
<dbReference type="GO" id="GO:0005634">
    <property type="term" value="C:nucleus"/>
    <property type="evidence" value="ECO:0007669"/>
    <property type="project" value="UniProtKB-SubCell"/>
</dbReference>
<name>A0A9Q0MSN9_9DIPT</name>
<evidence type="ECO:0000313" key="9">
    <source>
        <dbReference type="Proteomes" id="UP001151699"/>
    </source>
</evidence>
<feature type="region of interest" description="Disordered" evidence="6">
    <location>
        <begin position="40"/>
        <end position="62"/>
    </location>
</feature>
<dbReference type="OrthoDB" id="197400at2759"/>
<dbReference type="Gene3D" id="2.30.30.140">
    <property type="match status" value="1"/>
</dbReference>
<comment type="similarity">
    <text evidence="2">Belongs to the SMN family.</text>
</comment>
<keyword evidence="5" id="KW-0539">Nucleus</keyword>
<feature type="compositionally biased region" description="Basic and acidic residues" evidence="6">
    <location>
        <begin position="131"/>
        <end position="143"/>
    </location>
</feature>